<comment type="caution">
    <text evidence="5">The sequence shown here is derived from an EMBL/GenBank/DDBJ whole genome shotgun (WGS) entry which is preliminary data.</text>
</comment>
<dbReference type="InterPro" id="IPR001844">
    <property type="entry name" value="Cpn60/GroEL"/>
</dbReference>
<dbReference type="InterPro" id="IPR027410">
    <property type="entry name" value="TCP-1-like_intermed_sf"/>
</dbReference>
<dbReference type="Pfam" id="PF00118">
    <property type="entry name" value="Cpn60_TCP1"/>
    <property type="match status" value="1"/>
</dbReference>
<dbReference type="SUPFAM" id="SSF52029">
    <property type="entry name" value="GroEL apical domain-like"/>
    <property type="match status" value="1"/>
</dbReference>
<dbReference type="InterPro" id="IPR002423">
    <property type="entry name" value="Cpn60/GroEL/TCP-1"/>
</dbReference>
<dbReference type="PANTHER" id="PTHR45633">
    <property type="entry name" value="60 KDA HEAT SHOCK PROTEIN, MITOCHONDRIAL"/>
    <property type="match status" value="1"/>
</dbReference>
<dbReference type="OrthoDB" id="3176159at2"/>
<dbReference type="GO" id="GO:0042026">
    <property type="term" value="P:protein refolding"/>
    <property type="evidence" value="ECO:0007669"/>
    <property type="project" value="InterPro"/>
</dbReference>
<dbReference type="AlphaFoldDB" id="A0A369L9F8"/>
<dbReference type="Gene3D" id="3.50.7.10">
    <property type="entry name" value="GroEL"/>
    <property type="match status" value="1"/>
</dbReference>
<evidence type="ECO:0000256" key="4">
    <source>
        <dbReference type="RuleBase" id="RU000419"/>
    </source>
</evidence>
<protein>
    <recommendedName>
        <fullName evidence="4">60 kDa chaperonin</fullName>
    </recommendedName>
</protein>
<reference evidence="5 6" key="1">
    <citation type="journal article" date="2018" name="Elife">
        <title>Discovery and characterization of a prevalent human gut bacterial enzyme sufficient for the inactivation of a family of plant toxins.</title>
        <authorList>
            <person name="Koppel N."/>
            <person name="Bisanz J.E."/>
            <person name="Pandelia M.E."/>
            <person name="Turnbaugh P.J."/>
            <person name="Balskus E.P."/>
        </authorList>
    </citation>
    <scope>NUCLEOTIDE SEQUENCE [LARGE SCALE GENOMIC DNA]</scope>
    <source>
        <strain evidence="6">anaerobia AP69FAA</strain>
    </source>
</reference>
<dbReference type="NCBIfam" id="NF000592">
    <property type="entry name" value="PRK00013.1"/>
    <property type="match status" value="1"/>
</dbReference>
<name>A0A369L9F8_9ACTN</name>
<evidence type="ECO:0000313" key="5">
    <source>
        <dbReference type="EMBL" id="RDB55702.1"/>
    </source>
</evidence>
<dbReference type="Gene3D" id="1.10.560.10">
    <property type="entry name" value="GroEL-like equatorial domain"/>
    <property type="match status" value="1"/>
</dbReference>
<dbReference type="PRINTS" id="PR00298">
    <property type="entry name" value="CHAPERONIN60"/>
</dbReference>
<dbReference type="GO" id="GO:0005524">
    <property type="term" value="F:ATP binding"/>
    <property type="evidence" value="ECO:0007669"/>
    <property type="project" value="InterPro"/>
</dbReference>
<evidence type="ECO:0000256" key="2">
    <source>
        <dbReference type="ARBA" id="ARBA00023186"/>
    </source>
</evidence>
<keyword evidence="2" id="KW-0143">Chaperone</keyword>
<dbReference type="GO" id="GO:0140662">
    <property type="term" value="F:ATP-dependent protein folding chaperone"/>
    <property type="evidence" value="ECO:0007669"/>
    <property type="project" value="InterPro"/>
</dbReference>
<dbReference type="NCBIfam" id="NF009488">
    <property type="entry name" value="PRK12850.1"/>
    <property type="match status" value="1"/>
</dbReference>
<dbReference type="InterPro" id="IPR027409">
    <property type="entry name" value="GroEL-like_apical_dom_sf"/>
</dbReference>
<dbReference type="NCBIfam" id="NF009487">
    <property type="entry name" value="PRK12849.1"/>
    <property type="match status" value="1"/>
</dbReference>
<gene>
    <name evidence="5" type="primary">groL</name>
    <name evidence="5" type="ORF">C1880_05650</name>
</gene>
<dbReference type="Gene3D" id="3.30.260.10">
    <property type="entry name" value="TCP-1-like chaperonin intermediate domain"/>
    <property type="match status" value="1"/>
</dbReference>
<dbReference type="CDD" id="cd03344">
    <property type="entry name" value="GroEL"/>
    <property type="match status" value="1"/>
</dbReference>
<comment type="subunit">
    <text evidence="4">Forms a cylinder of 14 subunits composed of two heptameric rings stacked back-to-back. Interacts with the co-chaperonin GroES.</text>
</comment>
<dbReference type="NCBIfam" id="NF009489">
    <property type="entry name" value="PRK12851.1"/>
    <property type="match status" value="1"/>
</dbReference>
<dbReference type="InterPro" id="IPR027413">
    <property type="entry name" value="GROEL-like_equatorial_sf"/>
</dbReference>
<sequence>MAKEIAYDNETREKLATGVAKLADAVRVTIGPKGRYVGITKKGERHPNVSNDGATVAAHVGAYDHVEKMGLQVVREAATAANNEAGDGTSTATLLADAIVREGVRYVTAGNDPLALRRGIQKAADVASDELLKAATQVTTREQMAEIATVSSGDPEIGAKIAEALDEIGQDGVISVEKSTKFGIDLEVKKGMLFDRGFISPYMADDMGSMTGELEQPYILITDQRLADNFKDVVPVLEEVMQSGHPLLIVADDVRGESLNSLLMNRQKGTLISAAVMCPGAEERRKAELEDMAILTGGEVISPERGLSLADAKKSMLGRAASVQITKSRTLIIGGKGKQEAIERRCEAIRNELKAPHSDYELDVMRERLAKLSGGIAVMSVGAATETEMNEIRSRIQDALRATRSAASQGLLAGGGVALIQASKALDQVEVANEEERFGVDILRKALEEPMRALCSNAGYNGDVEVAKALEAQPGFGLDCETGKYGDMISMGVADPAKVTVTALQAAASVASLILITNCSITEADKKDKEEK</sequence>
<accession>A0A369L9F8</accession>
<organism evidence="5 6">
    <name type="scientific">Senegalimassilia anaerobia</name>
    <dbReference type="NCBI Taxonomy" id="1473216"/>
    <lineage>
        <taxon>Bacteria</taxon>
        <taxon>Bacillati</taxon>
        <taxon>Actinomycetota</taxon>
        <taxon>Coriobacteriia</taxon>
        <taxon>Coriobacteriales</taxon>
        <taxon>Coriobacteriaceae</taxon>
        <taxon>Senegalimassilia</taxon>
    </lineage>
</organism>
<dbReference type="Proteomes" id="UP000253792">
    <property type="component" value="Unassembled WGS sequence"/>
</dbReference>
<comment type="similarity">
    <text evidence="1 3">Belongs to the chaperonin (HSP60) family.</text>
</comment>
<dbReference type="NCBIfam" id="TIGR02348">
    <property type="entry name" value="GroEL"/>
    <property type="match status" value="1"/>
</dbReference>
<dbReference type="GO" id="GO:0009408">
    <property type="term" value="P:response to heat"/>
    <property type="evidence" value="ECO:0007669"/>
    <property type="project" value="UniProtKB-ARBA"/>
</dbReference>
<evidence type="ECO:0000313" key="6">
    <source>
        <dbReference type="Proteomes" id="UP000253792"/>
    </source>
</evidence>
<dbReference type="EMBL" id="PPTP01000004">
    <property type="protein sequence ID" value="RDB55702.1"/>
    <property type="molecule type" value="Genomic_DNA"/>
</dbReference>
<dbReference type="SUPFAM" id="SSF48592">
    <property type="entry name" value="GroEL equatorial domain-like"/>
    <property type="match status" value="1"/>
</dbReference>
<proteinExistence type="inferred from homology"/>
<evidence type="ECO:0000256" key="3">
    <source>
        <dbReference type="RuleBase" id="RU000418"/>
    </source>
</evidence>
<evidence type="ECO:0000256" key="1">
    <source>
        <dbReference type="ARBA" id="ARBA00006607"/>
    </source>
</evidence>
<dbReference type="FunFam" id="3.50.7.10:FF:000001">
    <property type="entry name" value="60 kDa chaperonin"/>
    <property type="match status" value="1"/>
</dbReference>
<dbReference type="SUPFAM" id="SSF54849">
    <property type="entry name" value="GroEL-intermediate domain like"/>
    <property type="match status" value="1"/>
</dbReference>
<comment type="function">
    <text evidence="4">Together with its co-chaperonin GroES, plays an essential role in assisting protein folding. The GroEL-GroES system forms a nano-cage that allows encapsulation of the non-native substrate proteins and provides a physical environment optimized to promote and accelerate protein folding.</text>
</comment>
<keyword evidence="6" id="KW-1185">Reference proteome</keyword>
<dbReference type="RefSeq" id="WP_114620649.1">
    <property type="nucleotide sequence ID" value="NZ_PPTP01000004.1"/>
</dbReference>
<dbReference type="STRING" id="1034345.GCA_000236865_00683"/>